<proteinExistence type="predicted"/>
<dbReference type="STRING" id="1123243.SAMN02745190_01965"/>
<dbReference type="SUPFAM" id="SSF53474">
    <property type="entry name" value="alpha/beta-Hydrolases"/>
    <property type="match status" value="1"/>
</dbReference>
<dbReference type="PANTHER" id="PTHR35560">
    <property type="entry name" value="BLL0132 PROTEIN"/>
    <property type="match status" value="1"/>
</dbReference>
<evidence type="ECO:0000313" key="2">
    <source>
        <dbReference type="EMBL" id="SHF14356.1"/>
    </source>
</evidence>
<name>A0A1M4Z9T5_9FIRM</name>
<gene>
    <name evidence="2" type="ORF">SAMN02745190_01965</name>
</gene>
<dbReference type="Gene3D" id="3.40.50.1820">
    <property type="entry name" value="alpha/beta hydrolase"/>
    <property type="match status" value="1"/>
</dbReference>
<dbReference type="Proteomes" id="UP000184404">
    <property type="component" value="Unassembled WGS sequence"/>
</dbReference>
<evidence type="ECO:0008006" key="4">
    <source>
        <dbReference type="Google" id="ProtNLM"/>
    </source>
</evidence>
<keyword evidence="3" id="KW-1185">Reference proteome</keyword>
<dbReference type="InterPro" id="IPR029058">
    <property type="entry name" value="AB_hydrolase_fold"/>
</dbReference>
<accession>A0A1M4Z9T5</accession>
<dbReference type="AlphaFoldDB" id="A0A1M4Z9T5"/>
<sequence length="304" mass="33567">MKKIVTKTFNNYFLPFVFAFCLMFAASAQAASLPVGEGSFLIDEPTGANASPMTAYYYRPQAWEDGRPIVLVFHGLKRNAQEYCQGWAQYAEEHNLLVICPEFSAEKYPGVRYYNFANVLDSEEPGGKIQPQKDWVFPAIDRLVSAAKEKAEAKDSKVVLYAHSAGAQLIHRYVLLSGPSKADLIIAANSGWYTLPDKDVAFSYGLGKIPEAAYDLKTAFAKPVVILLGEEDVIRSKVLRKTPEADAQGQNRLERGMNFFNVCEAKAAELNTDFTWILRTVPGVGHDGTGMAQGAVPLIEELAR</sequence>
<feature type="chain" id="PRO_5013019430" description="Alpha/beta hydrolase family protein" evidence="1">
    <location>
        <begin position="31"/>
        <end position="304"/>
    </location>
</feature>
<organism evidence="2 3">
    <name type="scientific">Schwartzia succinivorans DSM 10502</name>
    <dbReference type="NCBI Taxonomy" id="1123243"/>
    <lineage>
        <taxon>Bacteria</taxon>
        <taxon>Bacillati</taxon>
        <taxon>Bacillota</taxon>
        <taxon>Negativicutes</taxon>
        <taxon>Selenomonadales</taxon>
        <taxon>Selenomonadaceae</taxon>
        <taxon>Schwartzia</taxon>
    </lineage>
</organism>
<evidence type="ECO:0000313" key="3">
    <source>
        <dbReference type="Proteomes" id="UP000184404"/>
    </source>
</evidence>
<dbReference type="EMBL" id="FQUG01000007">
    <property type="protein sequence ID" value="SHF14356.1"/>
    <property type="molecule type" value="Genomic_DNA"/>
</dbReference>
<evidence type="ECO:0000256" key="1">
    <source>
        <dbReference type="SAM" id="SignalP"/>
    </source>
</evidence>
<reference evidence="2 3" key="1">
    <citation type="submission" date="2016-11" db="EMBL/GenBank/DDBJ databases">
        <authorList>
            <person name="Jaros S."/>
            <person name="Januszkiewicz K."/>
            <person name="Wedrychowicz H."/>
        </authorList>
    </citation>
    <scope>NUCLEOTIDE SEQUENCE [LARGE SCALE GENOMIC DNA]</scope>
    <source>
        <strain evidence="2 3">DSM 10502</strain>
    </source>
</reference>
<dbReference type="PANTHER" id="PTHR35560:SF3">
    <property type="entry name" value="PEPTIDASE S9 PROLYL OLIGOPEPTIDASE CATALYTIC DOMAIN-CONTAINING PROTEIN"/>
    <property type="match status" value="1"/>
</dbReference>
<keyword evidence="1" id="KW-0732">Signal</keyword>
<protein>
    <recommendedName>
        <fullName evidence="4">Alpha/beta hydrolase family protein</fullName>
    </recommendedName>
</protein>
<dbReference type="RefSeq" id="WP_072936040.1">
    <property type="nucleotide sequence ID" value="NZ_FQUG01000007.1"/>
</dbReference>
<feature type="signal peptide" evidence="1">
    <location>
        <begin position="1"/>
        <end position="30"/>
    </location>
</feature>